<evidence type="ECO:0000313" key="1">
    <source>
        <dbReference type="EMBL" id="MBW30815.1"/>
    </source>
</evidence>
<proteinExistence type="predicted"/>
<organism evidence="1">
    <name type="scientific">Anopheles braziliensis</name>
    <dbReference type="NCBI Taxonomy" id="58242"/>
    <lineage>
        <taxon>Eukaryota</taxon>
        <taxon>Metazoa</taxon>
        <taxon>Ecdysozoa</taxon>
        <taxon>Arthropoda</taxon>
        <taxon>Hexapoda</taxon>
        <taxon>Insecta</taxon>
        <taxon>Pterygota</taxon>
        <taxon>Neoptera</taxon>
        <taxon>Endopterygota</taxon>
        <taxon>Diptera</taxon>
        <taxon>Nematocera</taxon>
        <taxon>Culicoidea</taxon>
        <taxon>Culicidae</taxon>
        <taxon>Anophelinae</taxon>
        <taxon>Anopheles</taxon>
    </lineage>
</organism>
<dbReference type="EMBL" id="GGFM01010064">
    <property type="protein sequence ID" value="MBW30815.1"/>
    <property type="molecule type" value="Transcribed_RNA"/>
</dbReference>
<dbReference type="AlphaFoldDB" id="A0A2M3ZQN9"/>
<sequence length="96" mass="10801">MPFTIISFLLSFFLPSFSSLWVGLFSLSSHYLSMKSGKSSECPDLHQAVSVSFSFLFDSSFQSGTNIPFSFRFSSTIDPYPALSFALHTNKIRRII</sequence>
<name>A0A2M3ZQN9_9DIPT</name>
<protein>
    <submittedName>
        <fullName evidence="1">Putative secreted peptide</fullName>
    </submittedName>
</protein>
<reference evidence="1" key="1">
    <citation type="submission" date="2018-01" db="EMBL/GenBank/DDBJ databases">
        <title>An insight into the sialome of Amazonian anophelines.</title>
        <authorList>
            <person name="Ribeiro J.M."/>
            <person name="Scarpassa V."/>
            <person name="Calvo E."/>
        </authorList>
    </citation>
    <scope>NUCLEOTIDE SEQUENCE</scope>
    <source>
        <tissue evidence="1">Salivary glands</tissue>
    </source>
</reference>
<accession>A0A2M3ZQN9</accession>